<dbReference type="GO" id="GO:0003677">
    <property type="term" value="F:DNA binding"/>
    <property type="evidence" value="ECO:0007669"/>
    <property type="project" value="UniProtKB-KW"/>
</dbReference>
<gene>
    <name evidence="5" type="ORF">K8W17_05015</name>
</gene>
<keyword evidence="3" id="KW-0804">Transcription</keyword>
<keyword evidence="2" id="KW-0238">DNA-binding</keyword>
<dbReference type="PANTHER" id="PTHR42756:SF1">
    <property type="entry name" value="TRANSCRIPTIONAL REPRESSOR OF EMRAB OPERON"/>
    <property type="match status" value="1"/>
</dbReference>
<dbReference type="Gene3D" id="1.10.10.10">
    <property type="entry name" value="Winged helix-like DNA-binding domain superfamily/Winged helix DNA-binding domain"/>
    <property type="match status" value="1"/>
</dbReference>
<dbReference type="GO" id="GO:0003700">
    <property type="term" value="F:DNA-binding transcription factor activity"/>
    <property type="evidence" value="ECO:0007669"/>
    <property type="project" value="InterPro"/>
</dbReference>
<reference evidence="5" key="2">
    <citation type="submission" date="2021-09" db="EMBL/GenBank/DDBJ databases">
        <authorList>
            <person name="Gilroy R."/>
        </authorList>
    </citation>
    <scope>NUCLEOTIDE SEQUENCE</scope>
    <source>
        <strain evidence="5">CHK173-2119</strain>
    </source>
</reference>
<dbReference type="PROSITE" id="PS50995">
    <property type="entry name" value="HTH_MARR_2"/>
    <property type="match status" value="1"/>
</dbReference>
<dbReference type="SUPFAM" id="SSF46785">
    <property type="entry name" value="Winged helix' DNA-binding domain"/>
    <property type="match status" value="1"/>
</dbReference>
<name>A0A921DVP0_9LACO</name>
<dbReference type="PANTHER" id="PTHR42756">
    <property type="entry name" value="TRANSCRIPTIONAL REGULATOR, MARR"/>
    <property type="match status" value="1"/>
</dbReference>
<dbReference type="InterPro" id="IPR000835">
    <property type="entry name" value="HTH_MarR-typ"/>
</dbReference>
<sequence length="150" mass="17075">MTNENDPVLQDLRVFFNQWHEYSDIYAEYAKKVGISSSTLDVLLVLNEEPAECTQKVLCGETFLPKQTINSIVTSFLHQGLVVLTESQVDRRFKNVRLTEAGKVYASKIVQPILAAEHATMASLPAAKRQKMLTTLTHYLQTFKQNMRQL</sequence>
<evidence type="ECO:0000256" key="2">
    <source>
        <dbReference type="ARBA" id="ARBA00023125"/>
    </source>
</evidence>
<proteinExistence type="predicted"/>
<feature type="domain" description="HTH marR-type" evidence="4">
    <location>
        <begin position="5"/>
        <end position="142"/>
    </location>
</feature>
<organism evidence="5 6">
    <name type="scientific">Lapidilactobacillus dextrinicus</name>
    <dbReference type="NCBI Taxonomy" id="51664"/>
    <lineage>
        <taxon>Bacteria</taxon>
        <taxon>Bacillati</taxon>
        <taxon>Bacillota</taxon>
        <taxon>Bacilli</taxon>
        <taxon>Lactobacillales</taxon>
        <taxon>Lactobacillaceae</taxon>
        <taxon>Lapidilactobacillus</taxon>
    </lineage>
</organism>
<dbReference type="InterPro" id="IPR036390">
    <property type="entry name" value="WH_DNA-bd_sf"/>
</dbReference>
<evidence type="ECO:0000259" key="4">
    <source>
        <dbReference type="PROSITE" id="PS50995"/>
    </source>
</evidence>
<comment type="caution">
    <text evidence="5">The sequence shown here is derived from an EMBL/GenBank/DDBJ whole genome shotgun (WGS) entry which is preliminary data.</text>
</comment>
<evidence type="ECO:0000313" key="5">
    <source>
        <dbReference type="EMBL" id="HJE15419.1"/>
    </source>
</evidence>
<accession>A0A921DVP0</accession>
<protein>
    <submittedName>
        <fullName evidence="5">MarR family winged helix-turn-helix transcriptional regulator</fullName>
    </submittedName>
</protein>
<dbReference type="InterPro" id="IPR036388">
    <property type="entry name" value="WH-like_DNA-bd_sf"/>
</dbReference>
<evidence type="ECO:0000256" key="3">
    <source>
        <dbReference type="ARBA" id="ARBA00023163"/>
    </source>
</evidence>
<reference evidence="5" key="1">
    <citation type="journal article" date="2021" name="PeerJ">
        <title>Extensive microbial diversity within the chicken gut microbiome revealed by metagenomics and culture.</title>
        <authorList>
            <person name="Gilroy R."/>
            <person name="Ravi A."/>
            <person name="Getino M."/>
            <person name="Pursley I."/>
            <person name="Horton D.L."/>
            <person name="Alikhan N.F."/>
            <person name="Baker D."/>
            <person name="Gharbi K."/>
            <person name="Hall N."/>
            <person name="Watson M."/>
            <person name="Adriaenssens E.M."/>
            <person name="Foster-Nyarko E."/>
            <person name="Jarju S."/>
            <person name="Secka A."/>
            <person name="Antonio M."/>
            <person name="Oren A."/>
            <person name="Chaudhuri R.R."/>
            <person name="La Ragione R."/>
            <person name="Hildebrand F."/>
            <person name="Pallen M.J."/>
        </authorList>
    </citation>
    <scope>NUCLEOTIDE SEQUENCE</scope>
    <source>
        <strain evidence="5">CHK173-2119</strain>
    </source>
</reference>
<dbReference type="EMBL" id="DYXY01000125">
    <property type="protein sequence ID" value="HJE15419.1"/>
    <property type="molecule type" value="Genomic_DNA"/>
</dbReference>
<dbReference type="SMART" id="SM00347">
    <property type="entry name" value="HTH_MARR"/>
    <property type="match status" value="1"/>
</dbReference>
<dbReference type="Pfam" id="PF12802">
    <property type="entry name" value="MarR_2"/>
    <property type="match status" value="1"/>
</dbReference>
<dbReference type="AlphaFoldDB" id="A0A921DVP0"/>
<dbReference type="Proteomes" id="UP000774947">
    <property type="component" value="Unassembled WGS sequence"/>
</dbReference>
<evidence type="ECO:0000256" key="1">
    <source>
        <dbReference type="ARBA" id="ARBA00023015"/>
    </source>
</evidence>
<evidence type="ECO:0000313" key="6">
    <source>
        <dbReference type="Proteomes" id="UP000774947"/>
    </source>
</evidence>
<keyword evidence="1" id="KW-0805">Transcription regulation</keyword>